<evidence type="ECO:0000256" key="10">
    <source>
        <dbReference type="ARBA" id="ARBA00023014"/>
    </source>
</evidence>
<feature type="binding site" evidence="13 14">
    <location>
        <position position="114"/>
    </location>
    <ligand>
        <name>[4Fe-4S] cluster</name>
        <dbReference type="ChEBI" id="CHEBI:49883"/>
        <label>2</label>
    </ligand>
</feature>
<evidence type="ECO:0000313" key="18">
    <source>
        <dbReference type="Proteomes" id="UP000196708"/>
    </source>
</evidence>
<feature type="binding site" evidence="13 14">
    <location>
        <position position="154"/>
    </location>
    <ligand>
        <name>[4Fe-4S] cluster</name>
        <dbReference type="ChEBI" id="CHEBI:49883"/>
        <label>2</label>
    </ligand>
</feature>
<dbReference type="GO" id="GO:0051539">
    <property type="term" value="F:4 iron, 4 sulfur cluster binding"/>
    <property type="evidence" value="ECO:0007669"/>
    <property type="project" value="UniProtKB-UniRule"/>
</dbReference>
<dbReference type="GO" id="GO:0022900">
    <property type="term" value="P:electron transport chain"/>
    <property type="evidence" value="ECO:0007669"/>
    <property type="project" value="UniProtKB-UniRule"/>
</dbReference>
<dbReference type="InterPro" id="IPR010207">
    <property type="entry name" value="Elect_transpt_cplx_RnfB/RsxB"/>
</dbReference>
<comment type="cofactor">
    <cofactor evidence="13 14">
        <name>[4Fe-4S] cluster</name>
        <dbReference type="ChEBI" id="CHEBI:49883"/>
    </cofactor>
    <text evidence="13 14">Binds 3 [4Fe-4S] clusters.</text>
</comment>
<comment type="caution">
    <text evidence="13">Lacks conserved residue(s) required for the propagation of feature annotation.</text>
</comment>
<evidence type="ECO:0000256" key="3">
    <source>
        <dbReference type="ARBA" id="ARBA00022485"/>
    </source>
</evidence>
<dbReference type="InterPro" id="IPR016463">
    <property type="entry name" value="RnfB/RsxB_Proteobac"/>
</dbReference>
<dbReference type="FunFam" id="1.10.15.40:FF:000001">
    <property type="entry name" value="Ion-translocating oxidoreductase complex subunit B"/>
    <property type="match status" value="1"/>
</dbReference>
<evidence type="ECO:0000256" key="14">
    <source>
        <dbReference type="PIRSR" id="PIRSR005784-1"/>
    </source>
</evidence>
<dbReference type="PROSITE" id="PS51656">
    <property type="entry name" value="4FE4S"/>
    <property type="match status" value="1"/>
</dbReference>
<evidence type="ECO:0000259" key="16">
    <source>
        <dbReference type="PROSITE" id="PS51656"/>
    </source>
</evidence>
<dbReference type="Gene3D" id="1.10.15.40">
    <property type="entry name" value="Electron transport complex subunit B, putative Fe-S cluster"/>
    <property type="match status" value="1"/>
</dbReference>
<dbReference type="GO" id="GO:0005886">
    <property type="term" value="C:plasma membrane"/>
    <property type="evidence" value="ECO:0007669"/>
    <property type="project" value="UniProtKB-SubCell"/>
</dbReference>
<reference evidence="17 18" key="1">
    <citation type="submission" date="2016-12" db="EMBL/GenBank/DDBJ databases">
        <authorList>
            <person name="Song W.-J."/>
            <person name="Kurnit D.M."/>
        </authorList>
    </citation>
    <scope>NUCLEOTIDE SEQUENCE [LARGE SCALE GENOMIC DNA]</scope>
    <source>
        <strain evidence="17 18">ATCC 43942</strain>
    </source>
</reference>
<keyword evidence="3 13" id="KW-0004">4Fe-4S</keyword>
<dbReference type="PANTHER" id="PTHR42859">
    <property type="entry name" value="OXIDOREDUCTASE"/>
    <property type="match status" value="1"/>
</dbReference>
<comment type="subcellular location">
    <subcellularLocation>
        <location evidence="13">Cell inner membrane</location>
    </subcellularLocation>
</comment>
<evidence type="ECO:0000256" key="9">
    <source>
        <dbReference type="ARBA" id="ARBA00023004"/>
    </source>
</evidence>
<evidence type="ECO:0000313" key="17">
    <source>
        <dbReference type="EMBL" id="ASA56672.1"/>
    </source>
</evidence>
<keyword evidence="8 13" id="KW-0249">Electron transport</keyword>
<dbReference type="GO" id="GO:0009055">
    <property type="term" value="F:electron transfer activity"/>
    <property type="evidence" value="ECO:0007669"/>
    <property type="project" value="InterPro"/>
</dbReference>
<comment type="subunit">
    <text evidence="13">The complex is composed of six subunits: RnfA, RnfB, RnfC, RnfD, RnfE and RnfG.</text>
</comment>
<evidence type="ECO:0000256" key="12">
    <source>
        <dbReference type="ARBA" id="ARBA00067794"/>
    </source>
</evidence>
<name>A0A1Z2SHM4_VIBGA</name>
<dbReference type="InterPro" id="IPR007202">
    <property type="entry name" value="4Fe-4S_dom"/>
</dbReference>
<keyword evidence="6 13" id="KW-0677">Repeat</keyword>
<dbReference type="PANTHER" id="PTHR42859:SF3">
    <property type="entry name" value="ION-TRANSLOCATING OXIDOREDUCTASE COMPLEX SUBUNIT B"/>
    <property type="match status" value="1"/>
</dbReference>
<dbReference type="AlphaFoldDB" id="A0A1Z2SHM4"/>
<sequence length="200" mass="21351">MNVILIAMIALAVLAAIFGAILGYASIRFKVESDPIVDQIDSILPQTQCGQCGYPGCRPYAQAIANGDEINKCPPGGQATIEKLADLMGVDVPEPAHDLSDAVKRVAFIHEDMCIGCTKCIQACPVDAIVGGTKALHTVIKDECTGCDLCVAPCPTDCIEMIPVQTTPETWKWQMNAIPVVNVTDTKTNEDASLSNHNHN</sequence>
<comment type="function">
    <text evidence="13">Part of a membrane-bound complex that couples electron transfer with translocation of ions across the membrane.</text>
</comment>
<keyword evidence="2 13" id="KW-1003">Cell membrane</keyword>
<comment type="similarity">
    <text evidence="13">Belongs to the 4Fe4S bacterial-type ferredoxin family. RnfB subfamily.</text>
</comment>
<evidence type="ECO:0000256" key="8">
    <source>
        <dbReference type="ARBA" id="ARBA00022982"/>
    </source>
</evidence>
<keyword evidence="5 13" id="KW-0479">Metal-binding</keyword>
<keyword evidence="10 13" id="KW-0411">Iron-sulfur</keyword>
<feature type="binding site" evidence="13 14">
    <location>
        <position position="49"/>
    </location>
    <ligand>
        <name>[4Fe-4S] cluster</name>
        <dbReference type="ChEBI" id="CHEBI:49883"/>
        <label>1</label>
    </ligand>
</feature>
<gene>
    <name evidence="13" type="primary">rnfB</name>
    <name evidence="17" type="ORF">BSQ33_13890</name>
</gene>
<dbReference type="PROSITE" id="PS51379">
    <property type="entry name" value="4FE4S_FER_2"/>
    <property type="match status" value="2"/>
</dbReference>
<dbReference type="InterPro" id="IPR017896">
    <property type="entry name" value="4Fe4S_Fe-S-bd"/>
</dbReference>
<evidence type="ECO:0000256" key="13">
    <source>
        <dbReference type="HAMAP-Rule" id="MF_00463"/>
    </source>
</evidence>
<feature type="binding site" evidence="13 14">
    <location>
        <position position="150"/>
    </location>
    <ligand>
        <name>[4Fe-4S] cluster</name>
        <dbReference type="ChEBI" id="CHEBI:49883"/>
        <label>3</label>
    </ligand>
</feature>
<evidence type="ECO:0000256" key="6">
    <source>
        <dbReference type="ARBA" id="ARBA00022737"/>
    </source>
</evidence>
<dbReference type="GO" id="GO:0046872">
    <property type="term" value="F:metal ion binding"/>
    <property type="evidence" value="ECO:0007669"/>
    <property type="project" value="UniProtKB-KW"/>
</dbReference>
<feature type="binding site" evidence="13 14">
    <location>
        <position position="124"/>
    </location>
    <ligand>
        <name>[4Fe-4S] cluster</name>
        <dbReference type="ChEBI" id="CHEBI:49883"/>
        <label>3</label>
    </ligand>
</feature>
<dbReference type="SUPFAM" id="SSF54862">
    <property type="entry name" value="4Fe-4S ferredoxins"/>
    <property type="match status" value="1"/>
</dbReference>
<dbReference type="EMBL" id="CP018835">
    <property type="protein sequence ID" value="ASA56672.1"/>
    <property type="molecule type" value="Genomic_DNA"/>
</dbReference>
<evidence type="ECO:0000259" key="15">
    <source>
        <dbReference type="PROSITE" id="PS51379"/>
    </source>
</evidence>
<feature type="binding site" evidence="13 14">
    <location>
        <position position="147"/>
    </location>
    <ligand>
        <name>[4Fe-4S] cluster</name>
        <dbReference type="ChEBI" id="CHEBI:49883"/>
        <label>3</label>
    </ligand>
</feature>
<keyword evidence="9 13" id="KW-0408">Iron</keyword>
<keyword evidence="11 13" id="KW-0472">Membrane</keyword>
<dbReference type="NCBIfam" id="NF003475">
    <property type="entry name" value="PRK05113.1"/>
    <property type="match status" value="1"/>
</dbReference>
<feature type="domain" description="4Fe-4S ferredoxin-type" evidence="15">
    <location>
        <begin position="105"/>
        <end position="134"/>
    </location>
</feature>
<dbReference type="OrthoDB" id="9789936at2"/>
<keyword evidence="4 13" id="KW-0997">Cell inner membrane</keyword>
<feature type="binding site" evidence="13 14">
    <location>
        <position position="57"/>
    </location>
    <ligand>
        <name>[4Fe-4S] cluster</name>
        <dbReference type="ChEBI" id="CHEBI:49883"/>
        <label>1</label>
    </ligand>
</feature>
<dbReference type="NCBIfam" id="TIGR01944">
    <property type="entry name" value="rnfB"/>
    <property type="match status" value="1"/>
</dbReference>
<dbReference type="RefSeq" id="WP_088134326.1">
    <property type="nucleotide sequence ID" value="NZ_CP018835.1"/>
</dbReference>
<evidence type="ECO:0000256" key="1">
    <source>
        <dbReference type="ARBA" id="ARBA00022448"/>
    </source>
</evidence>
<dbReference type="Pfam" id="PF04060">
    <property type="entry name" value="FeS"/>
    <property type="match status" value="1"/>
</dbReference>
<feature type="binding site" evidence="13 14">
    <location>
        <position position="73"/>
    </location>
    <ligand>
        <name>[4Fe-4S] cluster</name>
        <dbReference type="ChEBI" id="CHEBI:49883"/>
        <label>1</label>
    </ligand>
</feature>
<feature type="binding site" evidence="13 14">
    <location>
        <position position="117"/>
    </location>
    <ligand>
        <name>[4Fe-4S] cluster</name>
        <dbReference type="ChEBI" id="CHEBI:49883"/>
        <label>2</label>
    </ligand>
</feature>
<evidence type="ECO:0000256" key="4">
    <source>
        <dbReference type="ARBA" id="ARBA00022519"/>
    </source>
</evidence>
<feature type="region of interest" description="Hydrophobic" evidence="13">
    <location>
        <begin position="1"/>
        <end position="26"/>
    </location>
</feature>
<evidence type="ECO:0000256" key="2">
    <source>
        <dbReference type="ARBA" id="ARBA00022475"/>
    </source>
</evidence>
<keyword evidence="7 13" id="KW-1278">Translocase</keyword>
<feature type="domain" description="4Fe-4S" evidence="16">
    <location>
        <begin position="32"/>
        <end position="90"/>
    </location>
</feature>
<protein>
    <recommendedName>
        <fullName evidence="12 13">Ion-translocating oxidoreductase complex subunit B</fullName>
        <ecNumber evidence="13">7.-.-.-</ecNumber>
    </recommendedName>
    <alternativeName>
        <fullName evidence="13">Rnf electron transport complex subunit B</fullName>
    </alternativeName>
</protein>
<dbReference type="KEGG" id="vga:BSQ33_13890"/>
<feature type="domain" description="4Fe-4S ferredoxin-type" evidence="15">
    <location>
        <begin position="135"/>
        <end position="164"/>
    </location>
</feature>
<dbReference type="PIRSF" id="PIRSF005784">
    <property type="entry name" value="Elect_transpt_RnfB"/>
    <property type="match status" value="1"/>
</dbReference>
<dbReference type="EC" id="7.-.-.-" evidence="13"/>
<keyword evidence="1 13" id="KW-0813">Transport</keyword>
<dbReference type="InterPro" id="IPR050294">
    <property type="entry name" value="RnfB_subfamily"/>
</dbReference>
<feature type="binding site" evidence="13 14">
    <location>
        <position position="144"/>
    </location>
    <ligand>
        <name>[4Fe-4S] cluster</name>
        <dbReference type="ChEBI" id="CHEBI:49883"/>
        <label>3</label>
    </ligand>
</feature>
<proteinExistence type="inferred from homology"/>
<organism evidence="17 18">
    <name type="scientific">Vibrio gazogenes</name>
    <dbReference type="NCBI Taxonomy" id="687"/>
    <lineage>
        <taxon>Bacteria</taxon>
        <taxon>Pseudomonadati</taxon>
        <taxon>Pseudomonadota</taxon>
        <taxon>Gammaproteobacteria</taxon>
        <taxon>Vibrionales</taxon>
        <taxon>Vibrionaceae</taxon>
        <taxon>Vibrio</taxon>
    </lineage>
</organism>
<feature type="binding site" evidence="13 14">
    <location>
        <position position="120"/>
    </location>
    <ligand>
        <name>[4Fe-4S] cluster</name>
        <dbReference type="ChEBI" id="CHEBI:49883"/>
        <label>2</label>
    </ligand>
</feature>
<evidence type="ECO:0000256" key="7">
    <source>
        <dbReference type="ARBA" id="ARBA00022967"/>
    </source>
</evidence>
<dbReference type="Gene3D" id="3.30.70.20">
    <property type="match status" value="2"/>
</dbReference>
<dbReference type="HAMAP" id="MF_00463">
    <property type="entry name" value="RsxB_RnfB"/>
    <property type="match status" value="1"/>
</dbReference>
<dbReference type="InterPro" id="IPR017900">
    <property type="entry name" value="4Fe4S_Fe_S_CS"/>
</dbReference>
<evidence type="ECO:0000256" key="11">
    <source>
        <dbReference type="ARBA" id="ARBA00023136"/>
    </source>
</evidence>
<dbReference type="Pfam" id="PF14697">
    <property type="entry name" value="Fer4_21"/>
    <property type="match status" value="1"/>
</dbReference>
<evidence type="ECO:0000256" key="5">
    <source>
        <dbReference type="ARBA" id="ARBA00022723"/>
    </source>
</evidence>
<dbReference type="Proteomes" id="UP000196708">
    <property type="component" value="Chromosome 1"/>
</dbReference>
<feature type="binding site" evidence="13 14">
    <location>
        <position position="52"/>
    </location>
    <ligand>
        <name>[4Fe-4S] cluster</name>
        <dbReference type="ChEBI" id="CHEBI:49883"/>
        <label>1</label>
    </ligand>
</feature>
<dbReference type="PROSITE" id="PS00198">
    <property type="entry name" value="4FE4S_FER_1"/>
    <property type="match status" value="1"/>
</dbReference>
<accession>A0A1Z2SHM4</accession>